<evidence type="ECO:0000313" key="2">
    <source>
        <dbReference type="Proteomes" id="UP000722459"/>
    </source>
</evidence>
<name>A0A8T5GET4_9ARCH</name>
<evidence type="ECO:0000313" key="1">
    <source>
        <dbReference type="EMBL" id="MBT4870644.1"/>
    </source>
</evidence>
<proteinExistence type="predicted"/>
<reference evidence="1" key="1">
    <citation type="journal article" date="2021" name="ISME J.">
        <title>Mercury methylation by metabolically versatile and cosmopolitan marine bacteria.</title>
        <authorList>
            <person name="Lin H."/>
            <person name="Ascher D.B."/>
            <person name="Myung Y."/>
            <person name="Lamborg C.H."/>
            <person name="Hallam S.J."/>
            <person name="Gionfriddo C.M."/>
            <person name="Holt K.E."/>
            <person name="Moreau J.W."/>
        </authorList>
    </citation>
    <scope>NUCLEOTIDE SEQUENCE</scope>
    <source>
        <strain evidence="1">SI075_bin30</strain>
    </source>
</reference>
<gene>
    <name evidence="1" type="ORF">HON47_03660</name>
</gene>
<comment type="caution">
    <text evidence="1">The sequence shown here is derived from an EMBL/GenBank/DDBJ whole genome shotgun (WGS) entry which is preliminary data.</text>
</comment>
<sequence length="256" mass="29386">MAKLVGSNLVLSSEEMELLKNSKDLEIIPNQEGIFLLIDKDLAVENEGKQFCVEVPLIEEQQKVIGLIKKTRMSDLVEGKFEQQLGDKEKRALLELVSSEKVFVFKLNDSYKKGIYRVKDEEGNEKTKKRGKRESENFDAEKKALPDYTLEIDGFIATTNNERAKILSGEHKEDIEKGELKGLKSFDGVYYLIENDLLEKYMSAVLNSFEKKHETTLIELTKEINVSEELVRIVCEFLKEDGELLEKTKGQYTYIS</sequence>
<protein>
    <submittedName>
        <fullName evidence="1">Uncharacterized protein</fullName>
    </submittedName>
</protein>
<dbReference type="Proteomes" id="UP000722459">
    <property type="component" value="Unassembled WGS sequence"/>
</dbReference>
<dbReference type="AlphaFoldDB" id="A0A8T5GET4"/>
<organism evidence="1 2">
    <name type="scientific">Candidatus Iainarchaeum sp</name>
    <dbReference type="NCBI Taxonomy" id="3101447"/>
    <lineage>
        <taxon>Archaea</taxon>
        <taxon>Candidatus Iainarchaeota</taxon>
        <taxon>Candidatus Iainarchaeia</taxon>
        <taxon>Candidatus Iainarchaeales</taxon>
        <taxon>Candidatus Iainarchaeaceae</taxon>
        <taxon>Candidatus Iainarchaeum</taxon>
    </lineage>
</organism>
<dbReference type="EMBL" id="JABJNZ010000048">
    <property type="protein sequence ID" value="MBT4870644.1"/>
    <property type="molecule type" value="Genomic_DNA"/>
</dbReference>
<accession>A0A8T5GET4</accession>